<protein>
    <submittedName>
        <fullName evidence="7">Vacuolar protein 14 C-terminal Fig4p binding family protein</fullName>
    </submittedName>
</protein>
<evidence type="ECO:0000259" key="6">
    <source>
        <dbReference type="Pfam" id="PF11916"/>
    </source>
</evidence>
<evidence type="ECO:0000256" key="5">
    <source>
        <dbReference type="SAM" id="MobiDB-lite"/>
    </source>
</evidence>
<evidence type="ECO:0000256" key="3">
    <source>
        <dbReference type="ARBA" id="ARBA00022737"/>
    </source>
</evidence>
<dbReference type="PANTHER" id="PTHR16023">
    <property type="entry name" value="TAX1 BINDING PROTEIN-RELATED"/>
    <property type="match status" value="1"/>
</dbReference>
<dbReference type="EMBL" id="JABWAB010000001">
    <property type="protein sequence ID" value="KAF6059014.1"/>
    <property type="molecule type" value="Genomic_DNA"/>
</dbReference>
<evidence type="ECO:0000256" key="1">
    <source>
        <dbReference type="ARBA" id="ARBA00004308"/>
    </source>
</evidence>
<dbReference type="InterPro" id="IPR016024">
    <property type="entry name" value="ARM-type_fold"/>
</dbReference>
<dbReference type="Pfam" id="PF11916">
    <property type="entry name" value="Vac14_Fig4_bd"/>
    <property type="match status" value="1"/>
</dbReference>
<dbReference type="InterPro" id="IPR021841">
    <property type="entry name" value="VAC14_Fig4p-bd"/>
</dbReference>
<dbReference type="SUPFAM" id="SSF48371">
    <property type="entry name" value="ARM repeat"/>
    <property type="match status" value="1"/>
</dbReference>
<dbReference type="GO" id="GO:0070772">
    <property type="term" value="C:PAS complex"/>
    <property type="evidence" value="ECO:0007669"/>
    <property type="project" value="InterPro"/>
</dbReference>
<dbReference type="AlphaFoldDB" id="A0A8X7NNN3"/>
<dbReference type="PANTHER" id="PTHR16023:SF0">
    <property type="entry name" value="PROTEIN VAC14 HOMOLOG"/>
    <property type="match status" value="1"/>
</dbReference>
<comment type="similarity">
    <text evidence="2">Belongs to the VAC14 family.</text>
</comment>
<evidence type="ECO:0000256" key="4">
    <source>
        <dbReference type="ARBA" id="ARBA00023136"/>
    </source>
</evidence>
<sequence>MPPSTSPQPVLDPSIIKDLSNHIYEKRKATAFQIESITKSALSRNDSQTIYRIIHELTTMTMTSGSNSAKMGAITALGSVSVAVGSFAIAYFLDDIIRPIFATFRDTDARVRYYACESLYNVAKIARGEILLYINEIFDVLCILVSDAESSVKNAADILDRLVKDIISAKATSYVSILQQQQSQSQSQSQKKNTQNLQGQLAHNGELAYEDLLKSQGSDEIVQSNNPQDPAKAFSLPKFMPTLLERMYTVDPFTKKFLLSWLELFDDIPNLELISFLPSFLKPLVRFIFNNAPSDIKLETQNLLNVFLKEIQGISRVKIEYKHRLKEQEEMESKEKEEREKEEKQVVSESKDKKEEDADNEVKQKLSDLSKSKFDDKKGKGDLVDSTKVESSKLQNQQNGNGVGRDDAASIKSYDTTIIHKKEEVSSIQNSTELNIDRLGLEEDAESDEVTFGQDIYIDYSKIISILVSFLHEFEKQETVAKNDLLIDSRETYCDVQFIALKWLQALIDVSPQDVLNAMPECVSVILKNITVTDQTQDLELQNQLINVSFSLQAFLSKVYTNVSSFELFGINEESLAHFNSTQLPQTLSAIINEYLKPVSSALTTAFTNVASSATNDNELSRITSLEWLIFIYEHNPNDFLKFFQSTDKFELTNLLKYDSSNEVILKVLQLLAKISESNPEFFKDFIIKLLKLIQLEGYEKSIKVEFIIRKLCLCLDSEIIFTTLSEVLQQHYHQQPSTKQSGSQHHQSSLYNDKDANAQTESNFEFANMLIVTLNNILLTSSELSPFRKKLKNLDLSSSKDWSLFATLFKSWCFNAPSAIALCLLTSNYELSYLLIKNLSELEVTSQLLTQLDVLIQLLESPIFVKLRLQLLEPENHPFLYKTLYGILMVLPQSSTFMTLRNRLSVCGVHGVSSGGAGVGGVSVPEIKGELSLRRKRINELLERFKEINRI</sequence>
<reference evidence="7" key="1">
    <citation type="submission" date="2020-03" db="EMBL/GenBank/DDBJ databases">
        <title>FDA dAtabase for Regulatory Grade micrObial Sequences (FDA-ARGOS): Supporting development and validation of Infectious Disease Dx tests.</title>
        <authorList>
            <person name="Campos J."/>
            <person name="Goldberg B."/>
            <person name="Tallon L."/>
            <person name="Sadzewicz L."/>
            <person name="Vavikolanu K."/>
            <person name="Mehta A."/>
            <person name="Aluvathingal J."/>
            <person name="Nadendla S."/>
            <person name="Nandy P."/>
            <person name="Geyer C."/>
            <person name="Yan Y."/>
            <person name="Sichtig H."/>
        </authorList>
    </citation>
    <scope>NUCLEOTIDE SEQUENCE [LARGE SCALE GENOMIC DNA]</scope>
    <source>
        <strain evidence="7">FDAARGOS_652</strain>
    </source>
</reference>
<dbReference type="InterPro" id="IPR026825">
    <property type="entry name" value="Vac14"/>
</dbReference>
<organism evidence="7 8">
    <name type="scientific">Candida parapsilosis</name>
    <name type="common">Yeast</name>
    <dbReference type="NCBI Taxonomy" id="5480"/>
    <lineage>
        <taxon>Eukaryota</taxon>
        <taxon>Fungi</taxon>
        <taxon>Dikarya</taxon>
        <taxon>Ascomycota</taxon>
        <taxon>Saccharomycotina</taxon>
        <taxon>Pichiomycetes</taxon>
        <taxon>Debaryomycetaceae</taxon>
        <taxon>Candida/Lodderomyces clade</taxon>
        <taxon>Candida</taxon>
    </lineage>
</organism>
<keyword evidence="3" id="KW-0677">Repeat</keyword>
<accession>A0A8X7NNN3</accession>
<feature type="region of interest" description="Disordered" evidence="5">
    <location>
        <begin position="326"/>
        <end position="408"/>
    </location>
</feature>
<feature type="domain" description="Vacuolar protein 14 C-terminal Fig4-binding" evidence="6">
    <location>
        <begin position="704"/>
        <end position="907"/>
    </location>
</feature>
<dbReference type="InterPro" id="IPR011989">
    <property type="entry name" value="ARM-like"/>
</dbReference>
<evidence type="ECO:0000313" key="7">
    <source>
        <dbReference type="EMBL" id="KAF6059014.1"/>
    </source>
</evidence>
<evidence type="ECO:0000256" key="2">
    <source>
        <dbReference type="ARBA" id="ARBA00010225"/>
    </source>
</evidence>
<proteinExistence type="inferred from homology"/>
<feature type="compositionally biased region" description="Basic and acidic residues" evidence="5">
    <location>
        <begin position="326"/>
        <end position="391"/>
    </location>
</feature>
<dbReference type="GO" id="GO:0006661">
    <property type="term" value="P:phosphatidylinositol biosynthetic process"/>
    <property type="evidence" value="ECO:0007669"/>
    <property type="project" value="InterPro"/>
</dbReference>
<dbReference type="Pfam" id="PF12755">
    <property type="entry name" value="Vac14_Fab1_bd"/>
    <property type="match status" value="1"/>
</dbReference>
<dbReference type="GO" id="GO:0010008">
    <property type="term" value="C:endosome membrane"/>
    <property type="evidence" value="ECO:0007669"/>
    <property type="project" value="TreeGrafter"/>
</dbReference>
<dbReference type="GO" id="GO:0000329">
    <property type="term" value="C:fungal-type vacuole membrane"/>
    <property type="evidence" value="ECO:0007669"/>
    <property type="project" value="TreeGrafter"/>
</dbReference>
<keyword evidence="4" id="KW-0472">Membrane</keyword>
<comment type="caution">
    <text evidence="7">The sequence shown here is derived from an EMBL/GenBank/DDBJ whole genome shotgun (WGS) entry which is preliminary data.</text>
</comment>
<gene>
    <name evidence="7" type="ORF">FOB60_000596</name>
</gene>
<dbReference type="Proteomes" id="UP000590412">
    <property type="component" value="Unassembled WGS sequence"/>
</dbReference>
<name>A0A8X7NNN3_CANPA</name>
<comment type="subcellular location">
    <subcellularLocation>
        <location evidence="1">Endomembrane system</location>
    </subcellularLocation>
</comment>
<dbReference type="Gene3D" id="1.25.10.10">
    <property type="entry name" value="Leucine-rich Repeat Variant"/>
    <property type="match status" value="2"/>
</dbReference>
<evidence type="ECO:0000313" key="8">
    <source>
        <dbReference type="Proteomes" id="UP000590412"/>
    </source>
</evidence>
<dbReference type="OrthoDB" id="5574975at2759"/>